<dbReference type="InterPro" id="IPR008278">
    <property type="entry name" value="4-PPantetheinyl_Trfase_dom"/>
</dbReference>
<evidence type="ECO:0000313" key="4">
    <source>
        <dbReference type="Proteomes" id="UP000825381"/>
    </source>
</evidence>
<dbReference type="SUPFAM" id="SSF56214">
    <property type="entry name" value="4'-phosphopantetheinyl transferase"/>
    <property type="match status" value="2"/>
</dbReference>
<evidence type="ECO:0000256" key="1">
    <source>
        <dbReference type="ARBA" id="ARBA00022679"/>
    </source>
</evidence>
<gene>
    <name evidence="3" type="ORF">K1I41_02020</name>
</gene>
<dbReference type="GO" id="GO:0016740">
    <property type="term" value="F:transferase activity"/>
    <property type="evidence" value="ECO:0007669"/>
    <property type="project" value="UniProtKB-KW"/>
</dbReference>
<accession>A0ABX8VDE3</accession>
<dbReference type="RefSeq" id="WP_220641019.1">
    <property type="nucleotide sequence ID" value="NZ_CP080429.1"/>
</dbReference>
<feature type="domain" description="4'-phosphopantetheinyl transferase" evidence="2">
    <location>
        <begin position="104"/>
        <end position="172"/>
    </location>
</feature>
<name>A0ABX8VDE3_9FLAO</name>
<protein>
    <submittedName>
        <fullName evidence="3">4'-phosphopantetheinyl transferase superfamily protein</fullName>
    </submittedName>
</protein>
<organism evidence="3 4">
    <name type="scientific">Flavobacterium litorale</name>
    <dbReference type="NCBI Taxonomy" id="2856519"/>
    <lineage>
        <taxon>Bacteria</taxon>
        <taxon>Pseudomonadati</taxon>
        <taxon>Bacteroidota</taxon>
        <taxon>Flavobacteriia</taxon>
        <taxon>Flavobacteriales</taxon>
        <taxon>Flavobacteriaceae</taxon>
        <taxon>Flavobacterium</taxon>
    </lineage>
</organism>
<sequence>MPLYQSVSINQDTQLLVWKITESYNTLFRSVQLRDVCLARLEGMKSEQHQNGFLSVRMLLQEAGYTDFDLYYDEDGKPHLKDGKYISITHSHNFSAIIISNKNVGIDMEKQRKKILIIAEKFCTSELSYLNTKNDTERIRQLTVIWGVKEALFKMISLPGISFKNHIDVVPFTLEKDSGDANLRFNDMNCDYSFYFQEIEGFTLVYSFEKKQTQSL</sequence>
<reference evidence="3 4" key="1">
    <citation type="submission" date="2021-07" db="EMBL/GenBank/DDBJ databases">
        <title>Flavobacterium WSW3-B6 sp.nov, isolated from seaweed.</title>
        <authorList>
            <person name="Muhammad N."/>
            <person name="Ho H."/>
            <person name="Lee Y.-J."/>
            <person name="Nguyen T."/>
            <person name="Ho J."/>
            <person name="Kim S.-G."/>
        </authorList>
    </citation>
    <scope>NUCLEOTIDE SEQUENCE [LARGE SCALE GENOMIC DNA]</scope>
    <source>
        <strain evidence="3 4">WSW3-B6</strain>
    </source>
</reference>
<keyword evidence="1 3" id="KW-0808">Transferase</keyword>
<evidence type="ECO:0000259" key="2">
    <source>
        <dbReference type="Pfam" id="PF01648"/>
    </source>
</evidence>
<dbReference type="EMBL" id="CP080429">
    <property type="protein sequence ID" value="QYJ68679.1"/>
    <property type="molecule type" value="Genomic_DNA"/>
</dbReference>
<dbReference type="InterPro" id="IPR037143">
    <property type="entry name" value="4-PPantetheinyl_Trfase_dom_sf"/>
</dbReference>
<dbReference type="Pfam" id="PF01648">
    <property type="entry name" value="ACPS"/>
    <property type="match status" value="1"/>
</dbReference>
<dbReference type="Proteomes" id="UP000825381">
    <property type="component" value="Chromosome"/>
</dbReference>
<proteinExistence type="predicted"/>
<keyword evidence="4" id="KW-1185">Reference proteome</keyword>
<dbReference type="Gene3D" id="3.90.470.20">
    <property type="entry name" value="4'-phosphopantetheinyl transferase domain"/>
    <property type="match status" value="2"/>
</dbReference>
<evidence type="ECO:0000313" key="3">
    <source>
        <dbReference type="EMBL" id="QYJ68679.1"/>
    </source>
</evidence>